<proteinExistence type="predicted"/>
<keyword evidence="1" id="KW-0732">Signal</keyword>
<accession>A0A368EKG5</accession>
<dbReference type="AlphaFoldDB" id="A0A368EKG5"/>
<protein>
    <submittedName>
        <fullName evidence="2">Uncharacterized protein</fullName>
    </submittedName>
</protein>
<dbReference type="EMBL" id="QOQK01000018">
    <property type="protein sequence ID" value="RCL84233.1"/>
    <property type="molecule type" value="Genomic_DNA"/>
</dbReference>
<reference evidence="2 3" key="1">
    <citation type="journal article" date="2018" name="Microbiome">
        <title>Fine metagenomic profile of the Mediterranean stratified and mixed water columns revealed by assembly and recruitment.</title>
        <authorList>
            <person name="Haro-Moreno J.M."/>
            <person name="Lopez-Perez M."/>
            <person name="De La Torre J.R."/>
            <person name="Picazo A."/>
            <person name="Camacho A."/>
            <person name="Rodriguez-Valera F."/>
        </authorList>
    </citation>
    <scope>NUCLEOTIDE SEQUENCE [LARGE SCALE GENOMIC DNA]</scope>
    <source>
        <strain evidence="2">MED-G50</strain>
    </source>
</reference>
<organism evidence="2 3">
    <name type="scientific">PS1 clade bacterium</name>
    <dbReference type="NCBI Taxonomy" id="2175152"/>
    <lineage>
        <taxon>Bacteria</taxon>
        <taxon>Pseudomonadati</taxon>
        <taxon>Pseudomonadota</taxon>
        <taxon>Alphaproteobacteria</taxon>
        <taxon>PS1 clade</taxon>
    </lineage>
</organism>
<name>A0A368EKG5_9PROT</name>
<gene>
    <name evidence="2" type="ORF">DBW64_04105</name>
</gene>
<dbReference type="Proteomes" id="UP000252289">
    <property type="component" value="Unassembled WGS sequence"/>
</dbReference>
<evidence type="ECO:0000256" key="1">
    <source>
        <dbReference type="SAM" id="SignalP"/>
    </source>
</evidence>
<evidence type="ECO:0000313" key="2">
    <source>
        <dbReference type="EMBL" id="RCL84233.1"/>
    </source>
</evidence>
<feature type="signal peptide" evidence="1">
    <location>
        <begin position="1"/>
        <end position="18"/>
    </location>
</feature>
<evidence type="ECO:0000313" key="3">
    <source>
        <dbReference type="Proteomes" id="UP000252289"/>
    </source>
</evidence>
<sequence length="122" mass="14141">MRALILIFTIFFFSSSSAQDLTKYGFAMMTDSKCENHNEAMKYLKQLVTYVEANAPNSTQVRCGKDLEGRQGCLVLAESYDAYEENQSFWETDEEWNRLIRLAWKECGVDDFSFGRKAITFE</sequence>
<feature type="chain" id="PRO_5016984037" evidence="1">
    <location>
        <begin position="19"/>
        <end position="122"/>
    </location>
</feature>
<comment type="caution">
    <text evidence="2">The sequence shown here is derived from an EMBL/GenBank/DDBJ whole genome shotgun (WGS) entry which is preliminary data.</text>
</comment>